<protein>
    <submittedName>
        <fullName evidence="3">Winged helix DNA-binding protein</fullName>
    </submittedName>
</protein>
<dbReference type="Gene3D" id="1.10.10.10">
    <property type="entry name" value="Winged helix-like DNA-binding domain superfamily/Winged helix DNA-binding domain"/>
    <property type="match status" value="1"/>
</dbReference>
<evidence type="ECO:0000313" key="4">
    <source>
        <dbReference type="Proteomes" id="UP000468901"/>
    </source>
</evidence>
<dbReference type="AlphaFoldDB" id="A0A6N6VPV2"/>
<proteinExistence type="predicted"/>
<dbReference type="InterPro" id="IPR000835">
    <property type="entry name" value="HTH_MarR-typ"/>
</dbReference>
<evidence type="ECO:0000256" key="1">
    <source>
        <dbReference type="SAM" id="MobiDB-lite"/>
    </source>
</evidence>
<gene>
    <name evidence="3" type="ORF">F2P47_05015</name>
</gene>
<keyword evidence="3" id="KW-0238">DNA-binding</keyword>
<keyword evidence="4" id="KW-1185">Reference proteome</keyword>
<dbReference type="SMART" id="SM00347">
    <property type="entry name" value="HTH_MARR"/>
    <property type="match status" value="1"/>
</dbReference>
<name>A0A6N6VPV2_9HYPH</name>
<dbReference type="EMBL" id="WESC01000004">
    <property type="protein sequence ID" value="KAB7741114.1"/>
    <property type="molecule type" value="Genomic_DNA"/>
</dbReference>
<dbReference type="Pfam" id="PF13463">
    <property type="entry name" value="HTH_27"/>
    <property type="match status" value="1"/>
</dbReference>
<organism evidence="3 4">
    <name type="scientific">Parvibaculum sedimenti</name>
    <dbReference type="NCBI Taxonomy" id="2608632"/>
    <lineage>
        <taxon>Bacteria</taxon>
        <taxon>Pseudomonadati</taxon>
        <taxon>Pseudomonadota</taxon>
        <taxon>Alphaproteobacteria</taxon>
        <taxon>Hyphomicrobiales</taxon>
        <taxon>Parvibaculaceae</taxon>
        <taxon>Parvibaculum</taxon>
    </lineage>
</organism>
<dbReference type="GO" id="GO:0003677">
    <property type="term" value="F:DNA binding"/>
    <property type="evidence" value="ECO:0007669"/>
    <property type="project" value="UniProtKB-KW"/>
</dbReference>
<feature type="compositionally biased region" description="Polar residues" evidence="1">
    <location>
        <begin position="1"/>
        <end position="11"/>
    </location>
</feature>
<feature type="region of interest" description="Disordered" evidence="1">
    <location>
        <begin position="1"/>
        <end position="28"/>
    </location>
</feature>
<accession>A0A6N6VPV2</accession>
<comment type="caution">
    <text evidence="3">The sequence shown here is derived from an EMBL/GenBank/DDBJ whole genome shotgun (WGS) entry which is preliminary data.</text>
</comment>
<reference evidence="3 4" key="1">
    <citation type="submission" date="2019-09" db="EMBL/GenBank/DDBJ databases">
        <title>Parvibaculum sedimenti sp. nov., isolated from sediment.</title>
        <authorList>
            <person name="Wang Y."/>
        </authorList>
    </citation>
    <scope>NUCLEOTIDE SEQUENCE [LARGE SCALE GENOMIC DNA]</scope>
    <source>
        <strain evidence="3 4">HXT-9</strain>
    </source>
</reference>
<dbReference type="Proteomes" id="UP000468901">
    <property type="component" value="Unassembled WGS sequence"/>
</dbReference>
<dbReference type="SUPFAM" id="SSF46785">
    <property type="entry name" value="Winged helix' DNA-binding domain"/>
    <property type="match status" value="1"/>
</dbReference>
<feature type="domain" description="HTH marR-type" evidence="2">
    <location>
        <begin position="48"/>
        <end position="145"/>
    </location>
</feature>
<sequence length="149" mass="16351">MSMQTLTNDRQNWGARPLSQTATPASHEGALTRHRARMLLDLYNARMKFFPTGLFADPAWDMLLDLTHARLAGKRISVSSLCIAANVPATTALRRIGDLVGSGLAVRVKDESDGRRVFVELTDDGFARMGRYLESVLKAMSADTSLAVK</sequence>
<dbReference type="InterPro" id="IPR036388">
    <property type="entry name" value="WH-like_DNA-bd_sf"/>
</dbReference>
<evidence type="ECO:0000259" key="2">
    <source>
        <dbReference type="SMART" id="SM00347"/>
    </source>
</evidence>
<dbReference type="RefSeq" id="WP_152215088.1">
    <property type="nucleotide sequence ID" value="NZ_WESC01000004.1"/>
</dbReference>
<dbReference type="GO" id="GO:0003700">
    <property type="term" value="F:DNA-binding transcription factor activity"/>
    <property type="evidence" value="ECO:0007669"/>
    <property type="project" value="InterPro"/>
</dbReference>
<dbReference type="InterPro" id="IPR036390">
    <property type="entry name" value="WH_DNA-bd_sf"/>
</dbReference>
<evidence type="ECO:0000313" key="3">
    <source>
        <dbReference type="EMBL" id="KAB7741114.1"/>
    </source>
</evidence>